<dbReference type="AlphaFoldDB" id="U7VBH5"/>
<comment type="catalytic activity">
    <reaction evidence="1 7">
        <text>L-glutamate = D-glutamate</text>
        <dbReference type="Rhea" id="RHEA:12813"/>
        <dbReference type="ChEBI" id="CHEBI:29985"/>
        <dbReference type="ChEBI" id="CHEBI:29986"/>
        <dbReference type="EC" id="5.1.1.3"/>
    </reaction>
</comment>
<dbReference type="PANTHER" id="PTHR21198:SF2">
    <property type="entry name" value="GLUTAMATE RACEMASE"/>
    <property type="match status" value="1"/>
</dbReference>
<dbReference type="PATRIC" id="fig|1319815.3.peg.1152"/>
<dbReference type="RefSeq" id="WP_023050738.1">
    <property type="nucleotide sequence ID" value="NZ_CP173065.2"/>
</dbReference>
<dbReference type="GO" id="GO:0009252">
    <property type="term" value="P:peptidoglycan biosynthetic process"/>
    <property type="evidence" value="ECO:0007669"/>
    <property type="project" value="UniProtKB-UniRule"/>
</dbReference>
<keyword evidence="9" id="KW-1185">Reference proteome</keyword>
<comment type="caution">
    <text evidence="8">The sequence shown here is derived from an EMBL/GenBank/DDBJ whole genome shotgun (WGS) entry which is preliminary data.</text>
</comment>
<evidence type="ECO:0000256" key="6">
    <source>
        <dbReference type="ARBA" id="ARBA00023316"/>
    </source>
</evidence>
<dbReference type="UniPathway" id="UPA00219"/>
<dbReference type="Gene3D" id="3.40.50.1860">
    <property type="match status" value="2"/>
</dbReference>
<protein>
    <recommendedName>
        <fullName evidence="2 7">Glutamate racemase</fullName>
        <ecNumber evidence="2 7">5.1.1.3</ecNumber>
    </recommendedName>
</protein>
<evidence type="ECO:0000256" key="4">
    <source>
        <dbReference type="ARBA" id="ARBA00022984"/>
    </source>
</evidence>
<dbReference type="PROSITE" id="PS00923">
    <property type="entry name" value="ASP_GLU_RACEMASE_1"/>
    <property type="match status" value="1"/>
</dbReference>
<dbReference type="eggNOG" id="COG0796">
    <property type="taxonomic scope" value="Bacteria"/>
</dbReference>
<dbReference type="GO" id="GO:0071555">
    <property type="term" value="P:cell wall organization"/>
    <property type="evidence" value="ECO:0007669"/>
    <property type="project" value="UniProtKB-KW"/>
</dbReference>
<feature type="binding site" evidence="7">
    <location>
        <begin position="39"/>
        <end position="40"/>
    </location>
    <ligand>
        <name>substrate</name>
    </ligand>
</feature>
<gene>
    <name evidence="7" type="primary">murI</name>
    <name evidence="8" type="ORF">HMPREF0202_01199</name>
</gene>
<dbReference type="InterPro" id="IPR018187">
    <property type="entry name" value="Asp/Glu_racemase_AS_1"/>
</dbReference>
<dbReference type="NCBIfam" id="TIGR00067">
    <property type="entry name" value="glut_race"/>
    <property type="match status" value="1"/>
</dbReference>
<dbReference type="PANTHER" id="PTHR21198">
    <property type="entry name" value="GLUTAMATE RACEMASE"/>
    <property type="match status" value="1"/>
</dbReference>
<dbReference type="InterPro" id="IPR001920">
    <property type="entry name" value="Asp/Glu_race"/>
</dbReference>
<feature type="active site" description="Proton donor/acceptor" evidence="7">
    <location>
        <position position="70"/>
    </location>
</feature>
<dbReference type="HAMAP" id="MF_00258">
    <property type="entry name" value="Glu_racemase"/>
    <property type="match status" value="1"/>
</dbReference>
<dbReference type="EC" id="5.1.1.3" evidence="2 7"/>
<dbReference type="FunFam" id="3.40.50.1860:FF:000001">
    <property type="entry name" value="Glutamate racemase"/>
    <property type="match status" value="1"/>
</dbReference>
<keyword evidence="3 7" id="KW-0133">Cell shape</keyword>
<keyword evidence="4 7" id="KW-0573">Peptidoglycan synthesis</keyword>
<evidence type="ECO:0000256" key="7">
    <source>
        <dbReference type="HAMAP-Rule" id="MF_00258"/>
    </source>
</evidence>
<dbReference type="HOGENOM" id="CLU_052344_0_2_0"/>
<dbReference type="InterPro" id="IPR004391">
    <property type="entry name" value="Glu_race"/>
</dbReference>
<evidence type="ECO:0000256" key="2">
    <source>
        <dbReference type="ARBA" id="ARBA00013090"/>
    </source>
</evidence>
<evidence type="ECO:0000256" key="1">
    <source>
        <dbReference type="ARBA" id="ARBA00001602"/>
    </source>
</evidence>
<evidence type="ECO:0000256" key="3">
    <source>
        <dbReference type="ARBA" id="ARBA00022960"/>
    </source>
</evidence>
<dbReference type="SUPFAM" id="SSF53681">
    <property type="entry name" value="Aspartate/glutamate racemase"/>
    <property type="match status" value="2"/>
</dbReference>
<accession>U7VBH5</accession>
<dbReference type="InterPro" id="IPR033134">
    <property type="entry name" value="Asp/Glu_racemase_AS_2"/>
</dbReference>
<dbReference type="EMBL" id="AXZF01000042">
    <property type="protein sequence ID" value="ERT68875.1"/>
    <property type="molecule type" value="Genomic_DNA"/>
</dbReference>
<dbReference type="Proteomes" id="UP000017081">
    <property type="component" value="Unassembled WGS sequence"/>
</dbReference>
<organism evidence="8 9">
    <name type="scientific">Cetobacterium somerae ATCC BAA-474</name>
    <dbReference type="NCBI Taxonomy" id="1319815"/>
    <lineage>
        <taxon>Bacteria</taxon>
        <taxon>Fusobacteriati</taxon>
        <taxon>Fusobacteriota</taxon>
        <taxon>Fusobacteriia</taxon>
        <taxon>Fusobacteriales</taxon>
        <taxon>Fusobacteriaceae</taxon>
        <taxon>Cetobacterium</taxon>
    </lineage>
</organism>
<dbReference type="GO" id="GO:0008881">
    <property type="term" value="F:glutamate racemase activity"/>
    <property type="evidence" value="ECO:0007669"/>
    <property type="project" value="UniProtKB-UniRule"/>
</dbReference>
<comment type="function">
    <text evidence="7">Provides the (R)-glutamate required for cell wall biosynthesis.</text>
</comment>
<dbReference type="STRING" id="1319815.HMPREF0202_01199"/>
<feature type="binding site" evidence="7">
    <location>
        <begin position="7"/>
        <end position="8"/>
    </location>
    <ligand>
        <name>substrate</name>
    </ligand>
</feature>
<dbReference type="InterPro" id="IPR015942">
    <property type="entry name" value="Asp/Glu/hydantoin_racemase"/>
</dbReference>
<reference evidence="8 9" key="1">
    <citation type="submission" date="2013-08" db="EMBL/GenBank/DDBJ databases">
        <authorList>
            <person name="Weinstock G."/>
            <person name="Sodergren E."/>
            <person name="Wylie T."/>
            <person name="Fulton L."/>
            <person name="Fulton R."/>
            <person name="Fronick C."/>
            <person name="O'Laughlin M."/>
            <person name="Godfrey J."/>
            <person name="Miner T."/>
            <person name="Herter B."/>
            <person name="Appelbaum E."/>
            <person name="Cordes M."/>
            <person name="Lek S."/>
            <person name="Wollam A."/>
            <person name="Pepin K.H."/>
            <person name="Palsikar V.B."/>
            <person name="Mitreva M."/>
            <person name="Wilson R.K."/>
        </authorList>
    </citation>
    <scope>NUCLEOTIDE SEQUENCE [LARGE SCALE GENOMIC DNA]</scope>
    <source>
        <strain evidence="8 9">ATCC BAA-474</strain>
    </source>
</reference>
<comment type="pathway">
    <text evidence="7">Cell wall biogenesis; peptidoglycan biosynthesis.</text>
</comment>
<name>U7VBH5_9FUSO</name>
<evidence type="ECO:0000313" key="9">
    <source>
        <dbReference type="Proteomes" id="UP000017081"/>
    </source>
</evidence>
<keyword evidence="5 7" id="KW-0413">Isomerase</keyword>
<proteinExistence type="inferred from homology"/>
<dbReference type="Pfam" id="PF01177">
    <property type="entry name" value="Asp_Glu_race"/>
    <property type="match status" value="1"/>
</dbReference>
<evidence type="ECO:0000313" key="8">
    <source>
        <dbReference type="EMBL" id="ERT68875.1"/>
    </source>
</evidence>
<evidence type="ECO:0000256" key="5">
    <source>
        <dbReference type="ARBA" id="ARBA00023235"/>
    </source>
</evidence>
<sequence>MKIGVFDSGVGGLSVLKKIKEKIDFADVIYYGDSMNSPYGSKSIKEIQELCLNIGEFLIDNQVDIIVIACNTATAAALDTLRERFTSIPIIGVVQPGAAMAIKQSKNKKIGVLSTPLTAKSGIYEKVIKTLNPKYEVFQKGCDLLCPMIERGWEDNDRNTKLLKSYVDQLPKDIDTLILGCTHYPLIRGEIEKLIDKKIVDPAEETAMHVLFELNKLALKNGFKKSRKEKINIDYFVTGDIDRFKKVGERFLGEELSNIYQPLMG</sequence>
<keyword evidence="6 7" id="KW-0961">Cell wall biogenesis/degradation</keyword>
<dbReference type="GO" id="GO:0008360">
    <property type="term" value="P:regulation of cell shape"/>
    <property type="evidence" value="ECO:0007669"/>
    <property type="project" value="UniProtKB-KW"/>
</dbReference>
<feature type="active site" description="Proton donor/acceptor" evidence="7">
    <location>
        <position position="181"/>
    </location>
</feature>
<feature type="binding site" evidence="7">
    <location>
        <begin position="71"/>
        <end position="72"/>
    </location>
    <ligand>
        <name>substrate</name>
    </ligand>
</feature>
<feature type="binding site" evidence="7">
    <location>
        <begin position="182"/>
        <end position="183"/>
    </location>
    <ligand>
        <name>substrate</name>
    </ligand>
</feature>
<dbReference type="PROSITE" id="PS00924">
    <property type="entry name" value="ASP_GLU_RACEMASE_2"/>
    <property type="match status" value="1"/>
</dbReference>
<comment type="similarity">
    <text evidence="7">Belongs to the aspartate/glutamate racemases family.</text>
</comment>